<name>A0ACC2MAV5_PERAE</name>
<comment type="caution">
    <text evidence="1">The sequence shown here is derived from an EMBL/GenBank/DDBJ whole genome shotgun (WGS) entry which is preliminary data.</text>
</comment>
<dbReference type="EMBL" id="CM056813">
    <property type="protein sequence ID" value="KAJ8642464.1"/>
    <property type="molecule type" value="Genomic_DNA"/>
</dbReference>
<gene>
    <name evidence="1" type="ORF">MRB53_019158</name>
</gene>
<reference evidence="1 2" key="1">
    <citation type="journal article" date="2022" name="Hortic Res">
        <title>A haplotype resolved chromosomal level avocado genome allows analysis of novel avocado genes.</title>
        <authorList>
            <person name="Nath O."/>
            <person name="Fletcher S.J."/>
            <person name="Hayward A."/>
            <person name="Shaw L.M."/>
            <person name="Masouleh A.K."/>
            <person name="Furtado A."/>
            <person name="Henry R.J."/>
            <person name="Mitter N."/>
        </authorList>
    </citation>
    <scope>NUCLEOTIDE SEQUENCE [LARGE SCALE GENOMIC DNA]</scope>
    <source>
        <strain evidence="2">cv. Hass</strain>
    </source>
</reference>
<organism evidence="1 2">
    <name type="scientific">Persea americana</name>
    <name type="common">Avocado</name>
    <dbReference type="NCBI Taxonomy" id="3435"/>
    <lineage>
        <taxon>Eukaryota</taxon>
        <taxon>Viridiplantae</taxon>
        <taxon>Streptophyta</taxon>
        <taxon>Embryophyta</taxon>
        <taxon>Tracheophyta</taxon>
        <taxon>Spermatophyta</taxon>
        <taxon>Magnoliopsida</taxon>
        <taxon>Magnoliidae</taxon>
        <taxon>Laurales</taxon>
        <taxon>Lauraceae</taxon>
        <taxon>Persea</taxon>
    </lineage>
</organism>
<keyword evidence="2" id="KW-1185">Reference proteome</keyword>
<proteinExistence type="predicted"/>
<sequence length="239" mass="25812">MLILAGSPSNCCFTPDCCTFNSGNLVTWREKQIVVARLSAESGYHSVALTLVKLIGFAHLLQGWDSCLKVESFVTGTHESSLLCRYGFSVSSIQESDQSPPELLTQFKAGDSSNNEVISELLVIPDSSTVMDRTWTAVDETIQALDIEARVICSRAAGVLEEQPGLVIGEPEEVIETSIRPSAEGTSSATPMAMERSTNDAALTVVPRTSNDASFELTPLPVLLREQKDCIKMTLIGVI</sequence>
<dbReference type="Proteomes" id="UP001234297">
    <property type="component" value="Chromosome 5"/>
</dbReference>
<protein>
    <submittedName>
        <fullName evidence="1">Uncharacterized protein</fullName>
    </submittedName>
</protein>
<evidence type="ECO:0000313" key="1">
    <source>
        <dbReference type="EMBL" id="KAJ8642464.1"/>
    </source>
</evidence>
<evidence type="ECO:0000313" key="2">
    <source>
        <dbReference type="Proteomes" id="UP001234297"/>
    </source>
</evidence>
<accession>A0ACC2MAV5</accession>